<dbReference type="InterPro" id="IPR029062">
    <property type="entry name" value="Class_I_gatase-like"/>
</dbReference>
<evidence type="ECO:0000313" key="2">
    <source>
        <dbReference type="EMBL" id="UXI67930.1"/>
    </source>
</evidence>
<dbReference type="CDD" id="cd03139">
    <property type="entry name" value="GATase1_PfpI_2"/>
    <property type="match status" value="1"/>
</dbReference>
<dbReference type="Proteomes" id="UP001064632">
    <property type="component" value="Chromosome"/>
</dbReference>
<sequence>MKIAIALFPRFTATDAIGPYEILSRLPGATLQFVSADGGILTSDTGFLQVVTEPLDAAPAPEILVVPGGPTAATPVRDPRLLDWVRAAHNTSQWTASVCTGALILGAAGLLRGCPATTHWSDVDQLAGYGADVLPQRVVFAGKIVTAAGVSAGFDMALALAGRISGDAAAMAIQLGIEYDPQPPYDAGCVRKAPAPIRALVEQRMRQAG</sequence>
<name>A0ABY6BHT5_9GAMM</name>
<keyword evidence="3" id="KW-1185">Reference proteome</keyword>
<protein>
    <submittedName>
        <fullName evidence="2">DJ-1/PfpI family protein</fullName>
    </submittedName>
</protein>
<dbReference type="PANTHER" id="PTHR43130">
    <property type="entry name" value="ARAC-FAMILY TRANSCRIPTIONAL REGULATOR"/>
    <property type="match status" value="1"/>
</dbReference>
<accession>A0ABY6BHT5</accession>
<dbReference type="EMBL" id="CP104694">
    <property type="protein sequence ID" value="UXI67930.1"/>
    <property type="molecule type" value="Genomic_DNA"/>
</dbReference>
<evidence type="ECO:0000259" key="1">
    <source>
        <dbReference type="Pfam" id="PF01965"/>
    </source>
</evidence>
<gene>
    <name evidence="2" type="ORF">N4264_24910</name>
</gene>
<dbReference type="InterPro" id="IPR002818">
    <property type="entry name" value="DJ-1/PfpI"/>
</dbReference>
<dbReference type="Pfam" id="PF01965">
    <property type="entry name" value="DJ-1_PfpI"/>
    <property type="match status" value="1"/>
</dbReference>
<reference evidence="2" key="1">
    <citation type="submission" date="2022-09" db="EMBL/GenBank/DDBJ databases">
        <title>Tahibacter sp. nov., isolated from a fresh water.</title>
        <authorList>
            <person name="Baek J.H."/>
            <person name="Lee J.K."/>
            <person name="Kim J.M."/>
            <person name="Jeon C.O."/>
        </authorList>
    </citation>
    <scope>NUCLEOTIDE SEQUENCE</scope>
    <source>
        <strain evidence="2">W38</strain>
    </source>
</reference>
<evidence type="ECO:0000313" key="3">
    <source>
        <dbReference type="Proteomes" id="UP001064632"/>
    </source>
</evidence>
<dbReference type="RefSeq" id="WP_261694899.1">
    <property type="nucleotide sequence ID" value="NZ_CP104694.1"/>
</dbReference>
<dbReference type="SUPFAM" id="SSF52317">
    <property type="entry name" value="Class I glutamine amidotransferase-like"/>
    <property type="match status" value="1"/>
</dbReference>
<dbReference type="Gene3D" id="3.40.50.880">
    <property type="match status" value="1"/>
</dbReference>
<organism evidence="2 3">
    <name type="scientific">Tahibacter amnicola</name>
    <dbReference type="NCBI Taxonomy" id="2976241"/>
    <lineage>
        <taxon>Bacteria</taxon>
        <taxon>Pseudomonadati</taxon>
        <taxon>Pseudomonadota</taxon>
        <taxon>Gammaproteobacteria</taxon>
        <taxon>Lysobacterales</taxon>
        <taxon>Rhodanobacteraceae</taxon>
        <taxon>Tahibacter</taxon>
    </lineage>
</organism>
<feature type="domain" description="DJ-1/PfpI" evidence="1">
    <location>
        <begin position="1"/>
        <end position="160"/>
    </location>
</feature>
<dbReference type="PANTHER" id="PTHR43130:SF2">
    <property type="entry name" value="DJ-1_PFPI DOMAIN-CONTAINING PROTEIN"/>
    <property type="match status" value="1"/>
</dbReference>
<proteinExistence type="predicted"/>
<dbReference type="InterPro" id="IPR052158">
    <property type="entry name" value="INH-QAR"/>
</dbReference>